<evidence type="ECO:0008006" key="6">
    <source>
        <dbReference type="Google" id="ProtNLM"/>
    </source>
</evidence>
<feature type="region of interest" description="Disordered" evidence="3">
    <location>
        <begin position="1626"/>
        <end position="1652"/>
    </location>
</feature>
<feature type="compositionally biased region" description="Low complexity" evidence="3">
    <location>
        <begin position="904"/>
        <end position="921"/>
    </location>
</feature>
<dbReference type="GO" id="GO:0046872">
    <property type="term" value="F:metal ion binding"/>
    <property type="evidence" value="ECO:0007669"/>
    <property type="project" value="UniProtKB-KW"/>
</dbReference>
<feature type="region of interest" description="Disordered" evidence="3">
    <location>
        <begin position="600"/>
        <end position="631"/>
    </location>
</feature>
<dbReference type="InterPro" id="IPR001370">
    <property type="entry name" value="BIR_rpt"/>
</dbReference>
<keyword evidence="5" id="KW-1185">Reference proteome</keyword>
<organism evidence="4 5">
    <name type="scientific">Anopheles merus</name>
    <name type="common">Mosquito</name>
    <dbReference type="NCBI Taxonomy" id="30066"/>
    <lineage>
        <taxon>Eukaryota</taxon>
        <taxon>Metazoa</taxon>
        <taxon>Ecdysozoa</taxon>
        <taxon>Arthropoda</taxon>
        <taxon>Hexapoda</taxon>
        <taxon>Insecta</taxon>
        <taxon>Pterygota</taxon>
        <taxon>Neoptera</taxon>
        <taxon>Endopterygota</taxon>
        <taxon>Diptera</taxon>
        <taxon>Nematocera</taxon>
        <taxon>Culicoidea</taxon>
        <taxon>Culicidae</taxon>
        <taxon>Anophelinae</taxon>
        <taxon>Anopheles</taxon>
    </lineage>
</organism>
<evidence type="ECO:0000313" key="4">
    <source>
        <dbReference type="EnsemblMetazoa" id="AMEM005516-PA"/>
    </source>
</evidence>
<dbReference type="Gene3D" id="1.10.1170.10">
    <property type="entry name" value="Inhibitor Of Apoptosis Protein (2mihbC-IAP-1), Chain A"/>
    <property type="match status" value="1"/>
</dbReference>
<protein>
    <recommendedName>
        <fullName evidence="6">UBC core domain-containing protein</fullName>
    </recommendedName>
</protein>
<feature type="region of interest" description="Disordered" evidence="3">
    <location>
        <begin position="549"/>
        <end position="582"/>
    </location>
</feature>
<dbReference type="PANTHER" id="PTHR46771">
    <property type="entry name" value="DETERIN"/>
    <property type="match status" value="1"/>
</dbReference>
<dbReference type="FunFam" id="1.10.1170.10:FF:000001">
    <property type="entry name" value="baculoviral IAP repeat-containing protein 6 isoform X1"/>
    <property type="match status" value="1"/>
</dbReference>
<evidence type="ECO:0000256" key="3">
    <source>
        <dbReference type="SAM" id="MobiDB-lite"/>
    </source>
</evidence>
<dbReference type="EnsemblMetazoa" id="AMEM005516-RA">
    <property type="protein sequence ID" value="AMEM005516-PA"/>
    <property type="gene ID" value="AMEM005516"/>
</dbReference>
<dbReference type="InterPro" id="IPR036322">
    <property type="entry name" value="WD40_repeat_dom_sf"/>
</dbReference>
<dbReference type="CDD" id="cd00022">
    <property type="entry name" value="BIR"/>
    <property type="match status" value="1"/>
</dbReference>
<name>A0A182UXU7_ANOME</name>
<evidence type="ECO:0000313" key="5">
    <source>
        <dbReference type="Proteomes" id="UP000075903"/>
    </source>
</evidence>
<evidence type="ECO:0000256" key="1">
    <source>
        <dbReference type="ARBA" id="ARBA00022723"/>
    </source>
</evidence>
<dbReference type="PANTHER" id="PTHR46771:SF5">
    <property type="entry name" value="DETERIN"/>
    <property type="match status" value="1"/>
</dbReference>
<keyword evidence="1" id="KW-0479">Metal-binding</keyword>
<dbReference type="SUPFAM" id="SSF50978">
    <property type="entry name" value="WD40 repeat-like"/>
    <property type="match status" value="1"/>
</dbReference>
<dbReference type="VEuPathDB" id="VectorBase:AMEM005516"/>
<reference evidence="4" key="1">
    <citation type="submission" date="2020-05" db="UniProtKB">
        <authorList>
            <consortium name="EnsemblMetazoa"/>
        </authorList>
    </citation>
    <scope>IDENTIFICATION</scope>
    <source>
        <strain evidence="4">MAF</strain>
    </source>
</reference>
<sequence>MASSSSSDDQWLKEDGYLNVDAESRSITYHPYLNVILVVGSNGEVKLLDVNSGVILQSYRISDLNTVRCRYLPQQDKMLIWNGRNICMRGDYNGVLLLDTILQAPVTSTDDRVRLELLLSEALLFLQCLQNLEEHGLENMSDVTNELTQKIGEAQAHSKRGIKAQKWETVCLELPHSSLRMVASGVVMQLRRLDQHIPAMAIASAINERLTDLLRGARVTESAKSVQRFQMYSEAARRQTFEAWPHMDYKWVLPDQMAQAGFYHQPGENGNKDRAMCFTCTVCLVCWEKTDEPWSEHERHSPECPFVKGEFTQNVPLSVTYATSPAIATGGFSLISSGDRGVVFCTGNPSGDVTVWNIERQLTKVHEFQVKLHPDILTTTTISPTATVNSIELSALAAYFVRTPPGMILMPRRASLSLKPKMLGTKIVAGVRVNSTEPFDEDMDAYKHEPETTLLLIVYNIEDPLLEDILHGMPLAVANGMPMAMANLPPGATVTLNAGVGANAKKTSLFTIMESTEDDAVKLLSERTNLLMDELKSAKHKLITQKSNKAKKKQYADVSENDSSDVSALAPADTMPHTTLPSTSMNIVTDALATGIGSSTAGSGGIGGESGGDGGGGGGAGDDGGGGSSSNEKEAIYCIPLQYIELPPILIDSYDHYYISDTVPSSDNKYLLVVVKYDASTAAKDTPTAKESGVPTANAADEADEQQKQTTDGAESAGPRWYAILFLYFLNEDGLVRLNDPLTTCLKQEQVPLEITMLPKCDGTGRHFGGPETEQGIFVMTCADGKLRIVSLKTLGIISEASVKDDRFVSVTYCKSLERLCGCTAKGCLHFYSFYDLDADSSDERDEEIVVPSPAAMDATDVPCGGTASVDGVQSMDDIDNVTAASMAGAEEKQSNAGSTGTAQRTQTQQQQQQQQQQQSQHHPDGVGLDWLLAFRKDIGNVNNLKMLHTFTLFSELLTPYSAEVPACWNELEQAQKQRRNPQHLRPGDDTHLTKTWRLHNDASTWDEHLIELNLPKCTSLGHIDFKFSLYQPCANSPAIQVTLLKQKSMGLCTRRKTQSINRVDESINFNIGAGEGKHFVENPVLSEEYLQARNAEIVVGPIELASCMDLSEQGGCVTLTSPKLLKSKGRNYLLHIKTMTDLSKDGQGKTRGCDWLNEISITVRATRQLYKVEQERAQRLAMLDSNMLLENLLGLLHQSTAETAVLVDDGSGQENGTISPGENTIIMQQNLAIDILIWIVTIRMMRYRYPKNPFAKRAAPTELRKVASTDLNIQQTECVQIIEKHLEQTIRHCIVLANRSIAHKCVKFISLALEGAQNMVDKNVCNAFEQTLNDAIIKCLPDVVNCNNAGALRWFALLISGTTLAENHLSIADHCLTLLKSVAEELQKRNNPYTALLRTRFGLHGSPFDSEVFDAQLMDGRVAFGGGVAYPFGCGPSTNGLSMNGGSSSAGCTNAGKSAGGSAGGTLGSSVLSGPSSIDLRLMCFADGADLKCLFDQLRNRSIGSHFVGLLEVEPLHYSCCATSDATRLENVDANGNTTTTTTTAATTTTTTAATTTSNVNGFGGPATGTGNGITIEPVSTANILIDEFVLENAAGTGAFTVKVDGGSGQGEHVDTMIVSYSEADQQQANNSSNHGKAAGGGSSSSSSVDVSKKELMQSIELVKENLADGMMNNVKNVVVDKIFFSALQKHKLKSAGNSSADTIGFPTYLQQTSTDSHAKPHAINKGSSDSEMAKELETFDDMYVDDLSCDMFNPTLIITDTAAAETAAAHDGTASNTVADGPRSSKGVSFTANDANLDLQQGPLTSLLDNKIQEYFEDKSAEAEYAADQSGGLPWHKLLASPPKQTIVVERMHSSAIRYVTLDFGAPIMLTDVIIPAHSDLASLSIDVWCFEEEADSVRLVVSQDIHSRTLVLSDLQPPPICRYLKITITGRYGMTATRCRIPMGSFYGHIVILDREAYADPGKPRALLFVAHRKEINTCFCLSLFCFQ</sequence>
<dbReference type="InterPro" id="IPR051190">
    <property type="entry name" value="Baculoviral_IAP"/>
</dbReference>
<dbReference type="SUPFAM" id="SSF57924">
    <property type="entry name" value="Inhibitor of apoptosis (IAP) repeat"/>
    <property type="match status" value="1"/>
</dbReference>
<accession>A0A182UXU7</accession>
<feature type="region of interest" description="Disordered" evidence="3">
    <location>
        <begin position="845"/>
        <end position="864"/>
    </location>
</feature>
<feature type="region of interest" description="Disordered" evidence="3">
    <location>
        <begin position="684"/>
        <end position="715"/>
    </location>
</feature>
<dbReference type="SMART" id="SM00238">
    <property type="entry name" value="BIR"/>
    <property type="match status" value="1"/>
</dbReference>
<proteinExistence type="predicted"/>
<dbReference type="STRING" id="30066.A0A182UXU7"/>
<feature type="region of interest" description="Disordered" evidence="3">
    <location>
        <begin position="888"/>
        <end position="924"/>
    </location>
</feature>
<feature type="compositionally biased region" description="Gly residues" evidence="3">
    <location>
        <begin position="602"/>
        <end position="628"/>
    </location>
</feature>
<dbReference type="Proteomes" id="UP000075903">
    <property type="component" value="Unassembled WGS sequence"/>
</dbReference>
<evidence type="ECO:0000256" key="2">
    <source>
        <dbReference type="ARBA" id="ARBA00022833"/>
    </source>
</evidence>
<keyword evidence="2" id="KW-0862">Zinc</keyword>
<dbReference type="PROSITE" id="PS50143">
    <property type="entry name" value="BIR_REPEAT_2"/>
    <property type="match status" value="1"/>
</dbReference>
<dbReference type="VEuPathDB" id="VectorBase:AMEM21_003580"/>
<dbReference type="Pfam" id="PF00653">
    <property type="entry name" value="BIR"/>
    <property type="match status" value="1"/>
</dbReference>